<evidence type="ECO:0000313" key="2">
    <source>
        <dbReference type="Proteomes" id="UP000308600"/>
    </source>
</evidence>
<keyword evidence="2" id="KW-1185">Reference proteome</keyword>
<reference evidence="1 2" key="1">
    <citation type="journal article" date="2019" name="Nat. Ecol. Evol.">
        <title>Megaphylogeny resolves global patterns of mushroom evolution.</title>
        <authorList>
            <person name="Varga T."/>
            <person name="Krizsan K."/>
            <person name="Foldi C."/>
            <person name="Dima B."/>
            <person name="Sanchez-Garcia M."/>
            <person name="Sanchez-Ramirez S."/>
            <person name="Szollosi G.J."/>
            <person name="Szarkandi J.G."/>
            <person name="Papp V."/>
            <person name="Albert L."/>
            <person name="Andreopoulos W."/>
            <person name="Angelini C."/>
            <person name="Antonin V."/>
            <person name="Barry K.W."/>
            <person name="Bougher N.L."/>
            <person name="Buchanan P."/>
            <person name="Buyck B."/>
            <person name="Bense V."/>
            <person name="Catcheside P."/>
            <person name="Chovatia M."/>
            <person name="Cooper J."/>
            <person name="Damon W."/>
            <person name="Desjardin D."/>
            <person name="Finy P."/>
            <person name="Geml J."/>
            <person name="Haridas S."/>
            <person name="Hughes K."/>
            <person name="Justo A."/>
            <person name="Karasinski D."/>
            <person name="Kautmanova I."/>
            <person name="Kiss B."/>
            <person name="Kocsube S."/>
            <person name="Kotiranta H."/>
            <person name="LaButti K.M."/>
            <person name="Lechner B.E."/>
            <person name="Liimatainen K."/>
            <person name="Lipzen A."/>
            <person name="Lukacs Z."/>
            <person name="Mihaltcheva S."/>
            <person name="Morgado L.N."/>
            <person name="Niskanen T."/>
            <person name="Noordeloos M.E."/>
            <person name="Ohm R.A."/>
            <person name="Ortiz-Santana B."/>
            <person name="Ovrebo C."/>
            <person name="Racz N."/>
            <person name="Riley R."/>
            <person name="Savchenko A."/>
            <person name="Shiryaev A."/>
            <person name="Soop K."/>
            <person name="Spirin V."/>
            <person name="Szebenyi C."/>
            <person name="Tomsovsky M."/>
            <person name="Tulloss R.E."/>
            <person name="Uehling J."/>
            <person name="Grigoriev I.V."/>
            <person name="Vagvolgyi C."/>
            <person name="Papp T."/>
            <person name="Martin F.M."/>
            <person name="Miettinen O."/>
            <person name="Hibbett D.S."/>
            <person name="Nagy L.G."/>
        </authorList>
    </citation>
    <scope>NUCLEOTIDE SEQUENCE [LARGE SCALE GENOMIC DNA]</scope>
    <source>
        <strain evidence="1 2">NL-1719</strain>
    </source>
</reference>
<dbReference type="EMBL" id="ML208328">
    <property type="protein sequence ID" value="TFK69606.1"/>
    <property type="molecule type" value="Genomic_DNA"/>
</dbReference>
<proteinExistence type="predicted"/>
<sequence>MSSSQPQRRTRRIQPKIRQLRLKNDKLPVYRLPLEILTSIFLLAREDADDHKRSCQVLVMSWVSSHWRHAVLSAPSLWNFIDVESNDLVNLFLTRSRDVKLSVRIRRENTIESDPILKELGRLQTLSLMCPWRELPDFILEIDGHPLHCSQPAPFLEKIYLKRVTIPSNPFHNTTPALRHVRLNMCSFDWDTFPFSNLTQLYIIHPILDHPINPAHLVQKIQQMPLLERLMLRGALFETGGPESARVALPKLDQLRIAEVEATTLIDLLKRLTVPPTTLVSVQLNETHDMLPQIIAALRGAQDGVPKQMDTFRLQFKSDPPAQTDDDHRVHVVGISGPSFKEGTLSRWSFWDWTPNESSIDELLSYYDFSSLRSLTLHSNERRASPDIWSTILNPLPQLEKLDLLGDFSVSFIDYFSKSASRVVDLFDRDTKVEDVANGRPCDGMVLPSLKALYLFNRGDIGPSQIPPEYGGFLKWPGNFKMFRFVLEMRKLLGHNILSLGIYQFFLPLEQTEDLKRIVGEFQYAYDLALEMPSKRLNFVEEDSEDDE</sequence>
<accession>A0ACD3AV15</accession>
<gene>
    <name evidence="1" type="ORF">BDN72DRAFT_840199</name>
</gene>
<protein>
    <submittedName>
        <fullName evidence="1">Uncharacterized protein</fullName>
    </submittedName>
</protein>
<dbReference type="Proteomes" id="UP000308600">
    <property type="component" value="Unassembled WGS sequence"/>
</dbReference>
<organism evidence="1 2">
    <name type="scientific">Pluteus cervinus</name>
    <dbReference type="NCBI Taxonomy" id="181527"/>
    <lineage>
        <taxon>Eukaryota</taxon>
        <taxon>Fungi</taxon>
        <taxon>Dikarya</taxon>
        <taxon>Basidiomycota</taxon>
        <taxon>Agaricomycotina</taxon>
        <taxon>Agaricomycetes</taxon>
        <taxon>Agaricomycetidae</taxon>
        <taxon>Agaricales</taxon>
        <taxon>Pluteineae</taxon>
        <taxon>Pluteaceae</taxon>
        <taxon>Pluteus</taxon>
    </lineage>
</organism>
<name>A0ACD3AV15_9AGAR</name>
<evidence type="ECO:0000313" key="1">
    <source>
        <dbReference type="EMBL" id="TFK69606.1"/>
    </source>
</evidence>